<evidence type="ECO:0000256" key="2">
    <source>
        <dbReference type="ARBA" id="ARBA00005916"/>
    </source>
</evidence>
<dbReference type="NCBIfam" id="TIGR01035">
    <property type="entry name" value="hemA"/>
    <property type="match status" value="1"/>
</dbReference>
<dbReference type="PANTHER" id="PTHR43013">
    <property type="entry name" value="GLUTAMYL-TRNA REDUCTASE"/>
    <property type="match status" value="1"/>
</dbReference>
<dbReference type="SUPFAM" id="SSF51735">
    <property type="entry name" value="NAD(P)-binding Rossmann-fold domains"/>
    <property type="match status" value="1"/>
</dbReference>
<evidence type="ECO:0000256" key="11">
    <source>
        <dbReference type="PIRSR" id="PIRSR000445-3"/>
    </source>
</evidence>
<feature type="domain" description="Quinate/shikimate 5-dehydrogenase/glutamyl-tRNA reductase" evidence="15">
    <location>
        <begin position="257"/>
        <end position="326"/>
    </location>
</feature>
<dbReference type="PIRSF" id="PIRSF000445">
    <property type="entry name" value="4pyrrol_synth_GluRdtase"/>
    <property type="match status" value="1"/>
</dbReference>
<dbReference type="InterPro" id="IPR015895">
    <property type="entry name" value="4pyrrol_synth_GluRdtase_N"/>
</dbReference>
<feature type="active site" description="Nucleophile" evidence="8 9">
    <location>
        <position position="52"/>
    </location>
</feature>
<dbReference type="FunFam" id="3.30.460.30:FF:000001">
    <property type="entry name" value="Glutamyl-tRNA reductase"/>
    <property type="match status" value="1"/>
</dbReference>
<dbReference type="GO" id="GO:0050661">
    <property type="term" value="F:NADP binding"/>
    <property type="evidence" value="ECO:0007669"/>
    <property type="project" value="InterPro"/>
</dbReference>
<dbReference type="InterPro" id="IPR015896">
    <property type="entry name" value="4pyrrol_synth_GluRdtase_dimer"/>
</dbReference>
<dbReference type="EMBL" id="VXKE01000021">
    <property type="protein sequence ID" value="KAA8707853.1"/>
    <property type="molecule type" value="Genomic_DNA"/>
</dbReference>
<dbReference type="Pfam" id="PF05201">
    <property type="entry name" value="GlutR_N"/>
    <property type="match status" value="1"/>
</dbReference>
<dbReference type="Proteomes" id="UP000323707">
    <property type="component" value="Unassembled WGS sequence"/>
</dbReference>
<feature type="domain" description="Tetrapyrrole biosynthesis glutamyl-tRNA reductase dimerisation" evidence="14">
    <location>
        <begin position="340"/>
        <end position="436"/>
    </location>
</feature>
<dbReference type="Gene3D" id="3.40.50.720">
    <property type="entry name" value="NAD(P)-binding Rossmann-like Domain"/>
    <property type="match status" value="1"/>
</dbReference>
<evidence type="ECO:0000256" key="1">
    <source>
        <dbReference type="ARBA" id="ARBA00005059"/>
    </source>
</evidence>
<feature type="binding site" evidence="8 11">
    <location>
        <begin position="187"/>
        <end position="192"/>
    </location>
    <ligand>
        <name>NADP(+)</name>
        <dbReference type="ChEBI" id="CHEBI:58349"/>
    </ligand>
</feature>
<proteinExistence type="inferred from homology"/>
<evidence type="ECO:0000256" key="12">
    <source>
        <dbReference type="PIRSR" id="PIRSR000445-4"/>
    </source>
</evidence>
<evidence type="ECO:0000313" key="17">
    <source>
        <dbReference type="EMBL" id="KAA8707853.1"/>
    </source>
</evidence>
<evidence type="ECO:0000313" key="18">
    <source>
        <dbReference type="Proteomes" id="UP000323707"/>
    </source>
</evidence>
<dbReference type="PANTHER" id="PTHR43013:SF1">
    <property type="entry name" value="GLUTAMYL-TRNA REDUCTASE"/>
    <property type="match status" value="1"/>
</dbReference>
<evidence type="ECO:0000259" key="15">
    <source>
        <dbReference type="Pfam" id="PF01488"/>
    </source>
</evidence>
<evidence type="ECO:0000256" key="7">
    <source>
        <dbReference type="ARBA" id="ARBA00047464"/>
    </source>
</evidence>
<dbReference type="SUPFAM" id="SSF69075">
    <property type="entry name" value="Glutamyl tRNA-reductase dimerization domain"/>
    <property type="match status" value="1"/>
</dbReference>
<dbReference type="Pfam" id="PF01488">
    <property type="entry name" value="Shikimate_DH"/>
    <property type="match status" value="2"/>
</dbReference>
<evidence type="ECO:0000259" key="14">
    <source>
        <dbReference type="Pfam" id="PF00745"/>
    </source>
</evidence>
<keyword evidence="5 8" id="KW-0560">Oxidoreductase</keyword>
<evidence type="ECO:0000256" key="4">
    <source>
        <dbReference type="ARBA" id="ARBA00022857"/>
    </source>
</evidence>
<evidence type="ECO:0000256" key="8">
    <source>
        <dbReference type="HAMAP-Rule" id="MF_00087"/>
    </source>
</evidence>
<name>A0A5M9QG91_9HELI</name>
<comment type="subunit">
    <text evidence="8">Homodimer.</text>
</comment>
<evidence type="ECO:0000256" key="13">
    <source>
        <dbReference type="RuleBase" id="RU000584"/>
    </source>
</evidence>
<evidence type="ECO:0000256" key="5">
    <source>
        <dbReference type="ARBA" id="ARBA00023002"/>
    </source>
</evidence>
<dbReference type="UniPathway" id="UPA00251">
    <property type="reaction ID" value="UER00316"/>
</dbReference>
<comment type="catalytic activity">
    <reaction evidence="7 8 13">
        <text>(S)-4-amino-5-oxopentanoate + tRNA(Glu) + NADP(+) = L-glutamyl-tRNA(Glu) + NADPH + H(+)</text>
        <dbReference type="Rhea" id="RHEA:12344"/>
        <dbReference type="Rhea" id="RHEA-COMP:9663"/>
        <dbReference type="Rhea" id="RHEA-COMP:9680"/>
        <dbReference type="ChEBI" id="CHEBI:15378"/>
        <dbReference type="ChEBI" id="CHEBI:57501"/>
        <dbReference type="ChEBI" id="CHEBI:57783"/>
        <dbReference type="ChEBI" id="CHEBI:58349"/>
        <dbReference type="ChEBI" id="CHEBI:78442"/>
        <dbReference type="ChEBI" id="CHEBI:78520"/>
        <dbReference type="EC" id="1.2.1.70"/>
    </reaction>
</comment>
<feature type="domain" description="Quinate/shikimate 5-dehydrogenase/glutamyl-tRNA reductase" evidence="15">
    <location>
        <begin position="173"/>
        <end position="234"/>
    </location>
</feature>
<sequence length="457" mass="51627">MQAHYLTLSFSHKNTPITLREKLALPQDRLVPFIKSLRAIPSLREVLLLSTCNRVEFYLYTHAPQECIVAVLDAFAREIALPLHILESHCHSALDQEAVHHIFSVVSGLDSIVLGETQIVGQMKEAYKLCFELESCGQEMTRLMHFAFRTAAKVRTQTTIVKTPLSIASVAVKKALESSPKSALVLGAGEMAQLAARHLLDSGVAVCMSNRSKNRAISFATTLLQEKKIKQITHITQESHAGVPKDFGLDSSVLCLLDWQDMPRLFNDFGIIISATSAQELIIRRQMCEPRDMKRVWFDLAVPRDIESTCAECGIEVLCVDDLQQVIEENRSHKKHQAHQAHALVGTAVVEYFHWIQSLDVLPLIKSMREQAKQASMQEVARAIKKGYLQAEHEEEVLRILHNAFNVFLHNPTLNLKELSHHKEGDTIIQALQKVFTQNDKPKLLDRYKCEYDDISL</sequence>
<feature type="domain" description="Glutamyl-tRNA reductase N-terminal" evidence="16">
    <location>
        <begin position="9"/>
        <end position="158"/>
    </location>
</feature>
<dbReference type="SUPFAM" id="SSF69742">
    <property type="entry name" value="Glutamyl tRNA-reductase catalytic, N-terminal domain"/>
    <property type="match status" value="1"/>
</dbReference>
<comment type="pathway">
    <text evidence="1 8 13">Porphyrin-containing compound metabolism; protoporphyrin-IX biosynthesis; 5-aminolevulinate from L-glutamyl-tRNA(Glu): step 1/2.</text>
</comment>
<keyword evidence="4 8" id="KW-0521">NADP</keyword>
<dbReference type="HAMAP" id="MF_00087">
    <property type="entry name" value="Glu_tRNA_reductase"/>
    <property type="match status" value="1"/>
</dbReference>
<comment type="domain">
    <text evidence="8">Possesses an unusual extended V-shaped dimeric structure with each monomer consisting of three distinct domains arranged along a curved 'spinal' alpha-helix. The N-terminal catalytic domain specifically recognizes the glutamate moiety of the substrate. The second domain is the NADPH-binding domain, and the third C-terminal domain is responsible for dimerization.</text>
</comment>
<gene>
    <name evidence="8 17" type="primary">hemA</name>
    <name evidence="17" type="ORF">F4V45_08305</name>
</gene>
<reference evidence="17 18" key="1">
    <citation type="submission" date="2019-09" db="EMBL/GenBank/DDBJ databases">
        <title>Draft genome sequence of various Type strains from the CCUG.</title>
        <authorList>
            <person name="Pineiro-Iglesias B."/>
            <person name="Tunovic T."/>
            <person name="Unosson C."/>
            <person name="Inganas E."/>
            <person name="Ohlen M."/>
            <person name="Cardew S."/>
            <person name="Jensie-Markopoulos S."/>
            <person name="Salva-Serra F."/>
            <person name="Jaen-Luchoro D."/>
            <person name="Karlsson R."/>
            <person name="Svensson-Stadler L."/>
            <person name="Chun J."/>
            <person name="Moore E."/>
        </authorList>
    </citation>
    <scope>NUCLEOTIDE SEQUENCE [LARGE SCALE GENOMIC DNA]</scope>
    <source>
        <strain evidence="17 18">CCUG 32756T</strain>
    </source>
</reference>
<dbReference type="InterPro" id="IPR000343">
    <property type="entry name" value="4pyrrol_synth_GluRdtase"/>
</dbReference>
<dbReference type="RefSeq" id="WP_150337855.1">
    <property type="nucleotide sequence ID" value="NZ_JAERIX010000017.1"/>
</dbReference>
<dbReference type="GO" id="GO:0019353">
    <property type="term" value="P:protoporphyrinogen IX biosynthetic process from glutamate"/>
    <property type="evidence" value="ECO:0007669"/>
    <property type="project" value="TreeGrafter"/>
</dbReference>
<dbReference type="PROSITE" id="PS00747">
    <property type="entry name" value="GLUTR"/>
    <property type="match status" value="1"/>
</dbReference>
<dbReference type="InterPro" id="IPR036453">
    <property type="entry name" value="GluRdtase_dimer_dom_sf"/>
</dbReference>
<dbReference type="GO" id="GO:0008883">
    <property type="term" value="F:glutamyl-tRNA reductase activity"/>
    <property type="evidence" value="ECO:0007669"/>
    <property type="project" value="UniProtKB-UniRule"/>
</dbReference>
<dbReference type="InterPro" id="IPR018214">
    <property type="entry name" value="GluRdtase_CS"/>
</dbReference>
<dbReference type="AlphaFoldDB" id="A0A5M9QG91"/>
<organism evidence="17 18">
    <name type="scientific">Helicobacter canis</name>
    <dbReference type="NCBI Taxonomy" id="29419"/>
    <lineage>
        <taxon>Bacteria</taxon>
        <taxon>Pseudomonadati</taxon>
        <taxon>Campylobacterota</taxon>
        <taxon>Epsilonproteobacteria</taxon>
        <taxon>Campylobacterales</taxon>
        <taxon>Helicobacteraceae</taxon>
        <taxon>Helicobacter</taxon>
    </lineage>
</organism>
<evidence type="ECO:0000259" key="16">
    <source>
        <dbReference type="Pfam" id="PF05201"/>
    </source>
</evidence>
<evidence type="ECO:0000256" key="3">
    <source>
        <dbReference type="ARBA" id="ARBA00012970"/>
    </source>
</evidence>
<comment type="caution">
    <text evidence="17">The sequence shown here is derived from an EMBL/GenBank/DDBJ whole genome shotgun (WGS) entry which is preliminary data.</text>
</comment>
<comment type="similarity">
    <text evidence="2 8 13">Belongs to the glutamyl-tRNA reductase family.</text>
</comment>
<dbReference type="Pfam" id="PF00745">
    <property type="entry name" value="GlutR_dimer"/>
    <property type="match status" value="1"/>
</dbReference>
<evidence type="ECO:0000256" key="9">
    <source>
        <dbReference type="PIRSR" id="PIRSR000445-1"/>
    </source>
</evidence>
<feature type="binding site" evidence="8 10">
    <location>
        <position position="111"/>
    </location>
    <ligand>
        <name>substrate</name>
    </ligand>
</feature>
<protein>
    <recommendedName>
        <fullName evidence="3 8">Glutamyl-tRNA reductase</fullName>
        <shortName evidence="8">GluTR</shortName>
        <ecNumber evidence="3 8">1.2.1.70</ecNumber>
    </recommendedName>
</protein>
<dbReference type="Gene3D" id="3.30.460.30">
    <property type="entry name" value="Glutamyl-tRNA reductase, N-terminal domain"/>
    <property type="match status" value="1"/>
</dbReference>
<feature type="binding site" evidence="8 10">
    <location>
        <begin position="116"/>
        <end position="118"/>
    </location>
    <ligand>
        <name>substrate</name>
    </ligand>
</feature>
<dbReference type="EC" id="1.2.1.70" evidence="3 8"/>
<evidence type="ECO:0000256" key="10">
    <source>
        <dbReference type="PIRSR" id="PIRSR000445-2"/>
    </source>
</evidence>
<dbReference type="InterPro" id="IPR036343">
    <property type="entry name" value="GluRdtase_N_sf"/>
</dbReference>
<comment type="miscellaneous">
    <text evidence="8">During catalysis, the active site Cys acts as a nucleophile attacking the alpha-carbonyl group of tRNA-bound glutamate with the formation of a thioester intermediate between enzyme and glutamate, and the concomitant release of tRNA(Glu). The thioester intermediate is finally reduced by direct hydride transfer from NADPH, to form the product GSA.</text>
</comment>
<feature type="site" description="Important for activity" evidence="8 12">
    <location>
        <position position="101"/>
    </location>
</feature>
<comment type="function">
    <text evidence="8">Catalyzes the NADPH-dependent reduction of glutamyl-tRNA(Glu) to glutamate 1-semialdehyde (GSA).</text>
</comment>
<evidence type="ECO:0000256" key="6">
    <source>
        <dbReference type="ARBA" id="ARBA00023244"/>
    </source>
</evidence>
<feature type="binding site" evidence="8 10">
    <location>
        <position position="122"/>
    </location>
    <ligand>
        <name>substrate</name>
    </ligand>
</feature>
<dbReference type="InterPro" id="IPR006151">
    <property type="entry name" value="Shikm_DH/Glu-tRNA_Rdtase"/>
</dbReference>
<dbReference type="CDD" id="cd05213">
    <property type="entry name" value="NAD_bind_Glutamyl_tRNA_reduct"/>
    <property type="match status" value="1"/>
</dbReference>
<dbReference type="InterPro" id="IPR036291">
    <property type="entry name" value="NAD(P)-bd_dom_sf"/>
</dbReference>
<keyword evidence="6 8" id="KW-0627">Porphyrin biosynthesis</keyword>
<feature type="binding site" evidence="8 10">
    <location>
        <begin position="51"/>
        <end position="54"/>
    </location>
    <ligand>
        <name>substrate</name>
    </ligand>
</feature>
<accession>A0A5M9QG91</accession>